<name>A0A5N7B2C4_9EURO</name>
<dbReference type="Proteomes" id="UP000326198">
    <property type="component" value="Unassembled WGS sequence"/>
</dbReference>
<gene>
    <name evidence="1" type="ORF">BDV26DRAFT_265925</name>
</gene>
<proteinExistence type="predicted"/>
<accession>A0A5N7B2C4</accession>
<evidence type="ECO:0000313" key="1">
    <source>
        <dbReference type="EMBL" id="KAE8376224.1"/>
    </source>
</evidence>
<dbReference type="AlphaFoldDB" id="A0A5N7B2C4"/>
<keyword evidence="2" id="KW-1185">Reference proteome</keyword>
<dbReference type="EMBL" id="ML736244">
    <property type="protein sequence ID" value="KAE8376224.1"/>
    <property type="molecule type" value="Genomic_DNA"/>
</dbReference>
<sequence>MLKRAVSYQRSGGYAAVGVMYMQSKSTRYAAYNDHGTHTRRIILRILRDVSKCAGLV</sequence>
<reference evidence="1 2" key="1">
    <citation type="submission" date="2019-04" db="EMBL/GenBank/DDBJ databases">
        <title>Friends and foes A comparative genomics studyof 23 Aspergillus species from section Flavi.</title>
        <authorList>
            <consortium name="DOE Joint Genome Institute"/>
            <person name="Kjaerbolling I."/>
            <person name="Vesth T."/>
            <person name="Frisvad J.C."/>
            <person name="Nybo J.L."/>
            <person name="Theobald S."/>
            <person name="Kildgaard S."/>
            <person name="Isbrandt T."/>
            <person name="Kuo A."/>
            <person name="Sato A."/>
            <person name="Lyhne E.K."/>
            <person name="Kogle M.E."/>
            <person name="Wiebenga A."/>
            <person name="Kun R.S."/>
            <person name="Lubbers R.J."/>
            <person name="Makela M.R."/>
            <person name="Barry K."/>
            <person name="Chovatia M."/>
            <person name="Clum A."/>
            <person name="Daum C."/>
            <person name="Haridas S."/>
            <person name="He G."/>
            <person name="LaButti K."/>
            <person name="Lipzen A."/>
            <person name="Mondo S."/>
            <person name="Riley R."/>
            <person name="Salamov A."/>
            <person name="Simmons B.A."/>
            <person name="Magnuson J.K."/>
            <person name="Henrissat B."/>
            <person name="Mortensen U.H."/>
            <person name="Larsen T.O."/>
            <person name="Devries R.P."/>
            <person name="Grigoriev I.V."/>
            <person name="Machida M."/>
            <person name="Baker S.E."/>
            <person name="Andersen M.R."/>
        </authorList>
    </citation>
    <scope>NUCLEOTIDE SEQUENCE [LARGE SCALE GENOMIC DNA]</scope>
    <source>
        <strain evidence="1 2">IBT 29228</strain>
    </source>
</reference>
<organism evidence="1 2">
    <name type="scientific">Aspergillus bertholletiae</name>
    <dbReference type="NCBI Taxonomy" id="1226010"/>
    <lineage>
        <taxon>Eukaryota</taxon>
        <taxon>Fungi</taxon>
        <taxon>Dikarya</taxon>
        <taxon>Ascomycota</taxon>
        <taxon>Pezizomycotina</taxon>
        <taxon>Eurotiomycetes</taxon>
        <taxon>Eurotiomycetidae</taxon>
        <taxon>Eurotiales</taxon>
        <taxon>Aspergillaceae</taxon>
        <taxon>Aspergillus</taxon>
        <taxon>Aspergillus subgen. Circumdati</taxon>
    </lineage>
</organism>
<evidence type="ECO:0000313" key="2">
    <source>
        <dbReference type="Proteomes" id="UP000326198"/>
    </source>
</evidence>
<protein>
    <submittedName>
        <fullName evidence="1">Uncharacterized protein</fullName>
    </submittedName>
</protein>